<evidence type="ECO:0000313" key="2">
    <source>
        <dbReference type="EMBL" id="WED75056.1"/>
    </source>
</evidence>
<dbReference type="InterPro" id="IPR025285">
    <property type="entry name" value="DUF4145"/>
</dbReference>
<gene>
    <name evidence="2" type="ORF">PYU98_13960</name>
</gene>
<proteinExistence type="predicted"/>
<dbReference type="Pfam" id="PF13643">
    <property type="entry name" value="DUF4145"/>
    <property type="match status" value="1"/>
</dbReference>
<dbReference type="RefSeq" id="WP_241872115.1">
    <property type="nucleotide sequence ID" value="NZ_CP118988.1"/>
</dbReference>
<evidence type="ECO:0000313" key="3">
    <source>
        <dbReference type="Proteomes" id="UP001213721"/>
    </source>
</evidence>
<feature type="domain" description="DUF4145" evidence="1">
    <location>
        <begin position="107"/>
        <end position="194"/>
    </location>
</feature>
<name>A0AAX3NLP2_9GAMM</name>
<dbReference type="Proteomes" id="UP001213721">
    <property type="component" value="Chromosome"/>
</dbReference>
<sequence length="221" mass="25622">MSEENFKIEKAHCNGCLHETKHFVIAERSNSGSELADKSDPYCDYEISWNTTYKMLECCGCENISLQRRFYFSEFDDVKEEYYPPQISRQLPKWHDEIPSDWSEMLKEVYTALHADSRRLALMGARTLIDMFMNDQLEDIGGFSQKMNKLESEGLISKPNKAILNTVLEIGHAAAHRGHKARPHEVDKVIDIVENLLQGYVLRNTVQDLENKIPKRKPRKT</sequence>
<protein>
    <submittedName>
        <fullName evidence="2">DUF4145 domain-containing protein</fullName>
    </submittedName>
</protein>
<dbReference type="AlphaFoldDB" id="A0AAX3NLP2"/>
<evidence type="ECO:0000259" key="1">
    <source>
        <dbReference type="Pfam" id="PF13643"/>
    </source>
</evidence>
<accession>A0AAX3NLP2</accession>
<organism evidence="2 3">
    <name type="scientific">Aeromonas allosaccharophila</name>
    <dbReference type="NCBI Taxonomy" id="656"/>
    <lineage>
        <taxon>Bacteria</taxon>
        <taxon>Pseudomonadati</taxon>
        <taxon>Pseudomonadota</taxon>
        <taxon>Gammaproteobacteria</taxon>
        <taxon>Aeromonadales</taxon>
        <taxon>Aeromonadaceae</taxon>
        <taxon>Aeromonas</taxon>
    </lineage>
</organism>
<dbReference type="EMBL" id="CP118988">
    <property type="protein sequence ID" value="WED75056.1"/>
    <property type="molecule type" value="Genomic_DNA"/>
</dbReference>
<reference evidence="2" key="1">
    <citation type="submission" date="2023-02" db="EMBL/GenBank/DDBJ databases">
        <title>The sequence of Aeromonas allosaccharophila K520.</title>
        <authorList>
            <person name="Luo X."/>
        </authorList>
    </citation>
    <scope>NUCLEOTIDE SEQUENCE</scope>
    <source>
        <strain evidence="2">K520</strain>
    </source>
</reference>